<dbReference type="EMBL" id="MH588546">
    <property type="protein sequence ID" value="AXQ69205.1"/>
    <property type="molecule type" value="Genomic_DNA"/>
</dbReference>
<dbReference type="Proteomes" id="UP000259421">
    <property type="component" value="Segment"/>
</dbReference>
<evidence type="ECO:0000313" key="1">
    <source>
        <dbReference type="EMBL" id="AXQ69205.1"/>
    </source>
</evidence>
<proteinExistence type="predicted"/>
<name>A0A385EDW3_9CAUD</name>
<keyword evidence="2" id="KW-1185">Reference proteome</keyword>
<reference evidence="1 2" key="2">
    <citation type="submission" date="2018-09" db="EMBL/GenBank/DDBJ databases">
        <title>Giant CbK-like Caulobacter bacteriophages have genetically divergent genomes.</title>
        <authorList>
            <person name="Wilson K."/>
            <person name="Ely B."/>
        </authorList>
    </citation>
    <scope>NUCLEOTIDE SEQUENCE [LARGE SCALE GENOMIC DNA]</scope>
</reference>
<accession>A0A385EDW3</accession>
<evidence type="ECO:0000313" key="2">
    <source>
        <dbReference type="Proteomes" id="UP000259421"/>
    </source>
</evidence>
<gene>
    <name evidence="1" type="ORF">CcrBL9_gp181</name>
</gene>
<protein>
    <recommendedName>
        <fullName evidence="3">Holin</fullName>
    </recommendedName>
</protein>
<evidence type="ECO:0008006" key="3">
    <source>
        <dbReference type="Google" id="ProtNLM"/>
    </source>
</evidence>
<organism evidence="1 2">
    <name type="scientific">Caulobacter phage CcrBL9</name>
    <dbReference type="NCBI Taxonomy" id="2283270"/>
    <lineage>
        <taxon>Viruses</taxon>
        <taxon>Duplodnaviria</taxon>
        <taxon>Heunggongvirae</taxon>
        <taxon>Uroviricota</taxon>
        <taxon>Caudoviricetes</taxon>
        <taxon>Jeanschmidtviridae</taxon>
        <taxon>Bertelyvirus</taxon>
        <taxon>Bertelyvirus BL9</taxon>
    </lineage>
</organism>
<reference evidence="2" key="1">
    <citation type="submission" date="2018-07" db="EMBL/GenBank/DDBJ databases">
        <title>Giant CbK-like Caulobacter bacteriophages have genetically divergent genomes.</title>
        <authorList>
            <person name="Wilson K.M."/>
            <person name="Ely B."/>
        </authorList>
    </citation>
    <scope>NUCLEOTIDE SEQUENCE [LARGE SCALE GENOMIC DNA]</scope>
</reference>
<sequence length="103" mass="11119">MPPNRRLSENSVSRVRRAIFAFFLTLLCWASIMTLARFPVPVNQEIVNKAIDTLGFFATAIGLGYIGGSVVDFSGMFSAIGGKFGISIPQAQPQPRNDEIGGV</sequence>